<protein>
    <submittedName>
        <fullName evidence="1">Uncharacterized protein</fullName>
    </submittedName>
</protein>
<dbReference type="Proteomes" id="UP000799755">
    <property type="component" value="Unassembled WGS sequence"/>
</dbReference>
<proteinExistence type="predicted"/>
<gene>
    <name evidence="1" type="ORF">BDR25DRAFT_289550</name>
</gene>
<organism evidence="1 2">
    <name type="scientific">Lindgomyces ingoldianus</name>
    <dbReference type="NCBI Taxonomy" id="673940"/>
    <lineage>
        <taxon>Eukaryota</taxon>
        <taxon>Fungi</taxon>
        <taxon>Dikarya</taxon>
        <taxon>Ascomycota</taxon>
        <taxon>Pezizomycotina</taxon>
        <taxon>Dothideomycetes</taxon>
        <taxon>Pleosporomycetidae</taxon>
        <taxon>Pleosporales</taxon>
        <taxon>Lindgomycetaceae</taxon>
        <taxon>Lindgomyces</taxon>
    </lineage>
</organism>
<comment type="caution">
    <text evidence="1">The sequence shown here is derived from an EMBL/GenBank/DDBJ whole genome shotgun (WGS) entry which is preliminary data.</text>
</comment>
<dbReference type="EMBL" id="MU003514">
    <property type="protein sequence ID" value="KAF2468711.1"/>
    <property type="molecule type" value="Genomic_DNA"/>
</dbReference>
<name>A0ACB6QRB8_9PLEO</name>
<sequence length="527" mass="59524">MIRIGSNVDPSRLIIVEKNVHAVKSRVWEGIMPVSREMWRRKRLGDVEMHGFACRQLASVVEVFGYLQVERVKNGLVETVRLIQGHLRDFDGCFNRLEERKGMQEVSTAKLWEEYITALFTEMTTRAHAWIISHVNTLRSRDYEILRTLPAAAPSVYGCTDTQMTVLNRIQDLTEIAAHADYTIFISLPLSSPPCSIPKPPFAQRRQRYSQTLRLRSRERAVRAMLVGLESRFGLSPASPGPESLLDTCQVQKVAQDEVRRELRGEGKRLGPARWIMDVRDASGGAGGGRKNGDRWGFVVYRLTYGQEEKEWEDFVKLLEKDLRDWGEEIEGFENVKANARLHWYDGRDLGIAEGDVDAAKTHFNGVKRKEQGPSDQPEAQWWASSVFLAVDTPSYTSYTQPYPLSSLLCPGDTGGFVLAIDASFTPPSADTPPDPHAEESPHYPGQFRILGCLVFGDLFPLLSAQAQFLEDLWPLAMWHPELVYVGPTVKKQVEMWKRVWEVKVRVLDLVAGIVKSGKAAVKEGEV</sequence>
<evidence type="ECO:0000313" key="1">
    <source>
        <dbReference type="EMBL" id="KAF2468711.1"/>
    </source>
</evidence>
<accession>A0ACB6QRB8</accession>
<keyword evidence="2" id="KW-1185">Reference proteome</keyword>
<reference evidence="1" key="1">
    <citation type="journal article" date="2020" name="Stud. Mycol.">
        <title>101 Dothideomycetes genomes: a test case for predicting lifestyles and emergence of pathogens.</title>
        <authorList>
            <person name="Haridas S."/>
            <person name="Albert R."/>
            <person name="Binder M."/>
            <person name="Bloem J."/>
            <person name="Labutti K."/>
            <person name="Salamov A."/>
            <person name="Andreopoulos B."/>
            <person name="Baker S."/>
            <person name="Barry K."/>
            <person name="Bills G."/>
            <person name="Bluhm B."/>
            <person name="Cannon C."/>
            <person name="Castanera R."/>
            <person name="Culley D."/>
            <person name="Daum C."/>
            <person name="Ezra D."/>
            <person name="Gonzalez J."/>
            <person name="Henrissat B."/>
            <person name="Kuo A."/>
            <person name="Liang C."/>
            <person name="Lipzen A."/>
            <person name="Lutzoni F."/>
            <person name="Magnuson J."/>
            <person name="Mondo S."/>
            <person name="Nolan M."/>
            <person name="Ohm R."/>
            <person name="Pangilinan J."/>
            <person name="Park H.-J."/>
            <person name="Ramirez L."/>
            <person name="Alfaro M."/>
            <person name="Sun H."/>
            <person name="Tritt A."/>
            <person name="Yoshinaga Y."/>
            <person name="Zwiers L.-H."/>
            <person name="Turgeon B."/>
            <person name="Goodwin S."/>
            <person name="Spatafora J."/>
            <person name="Crous P."/>
            <person name="Grigoriev I."/>
        </authorList>
    </citation>
    <scope>NUCLEOTIDE SEQUENCE</scope>
    <source>
        <strain evidence="1">ATCC 200398</strain>
    </source>
</reference>
<evidence type="ECO:0000313" key="2">
    <source>
        <dbReference type="Proteomes" id="UP000799755"/>
    </source>
</evidence>